<dbReference type="AlphaFoldDB" id="A0A8X7VQE2"/>
<reference evidence="1 2" key="1">
    <citation type="submission" date="2020-02" db="EMBL/GenBank/DDBJ databases">
        <authorList>
            <person name="Ma Q."/>
            <person name="Huang Y."/>
            <person name="Song X."/>
            <person name="Pei D."/>
        </authorList>
    </citation>
    <scope>NUCLEOTIDE SEQUENCE [LARGE SCALE GENOMIC DNA]</scope>
    <source>
        <strain evidence="1">Sxm20200214</strain>
        <tissue evidence="1">Leaf</tissue>
    </source>
</reference>
<keyword evidence="2" id="KW-1185">Reference proteome</keyword>
<sequence length="145" mass="16454">MDSSVLNAYEVSKEAAEARKKSKIIKPVERRETPFVGLEASSSFGSSYRRKFPSKFEAVNNINGKQQRRQSRRTRLPAALHLEPLLNVQMRAAMETLTSSGLGPLQLEPRSKERVSDKPCNVGIRWCYGNVFTREQLTLARHSTF</sequence>
<evidence type="ECO:0000313" key="1">
    <source>
        <dbReference type="EMBL" id="KAG2315045.1"/>
    </source>
</evidence>
<proteinExistence type="predicted"/>
<evidence type="ECO:0000313" key="2">
    <source>
        <dbReference type="Proteomes" id="UP000886595"/>
    </source>
</evidence>
<dbReference type="EMBL" id="JAAMPC010000004">
    <property type="protein sequence ID" value="KAG2315045.1"/>
    <property type="molecule type" value="Genomic_DNA"/>
</dbReference>
<gene>
    <name evidence="1" type="ORF">Bca52824_018167</name>
</gene>
<accession>A0A8X7VQE2</accession>
<dbReference type="Proteomes" id="UP000886595">
    <property type="component" value="Unassembled WGS sequence"/>
</dbReference>
<organism evidence="1 2">
    <name type="scientific">Brassica carinata</name>
    <name type="common">Ethiopian mustard</name>
    <name type="synonym">Abyssinian cabbage</name>
    <dbReference type="NCBI Taxonomy" id="52824"/>
    <lineage>
        <taxon>Eukaryota</taxon>
        <taxon>Viridiplantae</taxon>
        <taxon>Streptophyta</taxon>
        <taxon>Embryophyta</taxon>
        <taxon>Tracheophyta</taxon>
        <taxon>Spermatophyta</taxon>
        <taxon>Magnoliopsida</taxon>
        <taxon>eudicotyledons</taxon>
        <taxon>Gunneridae</taxon>
        <taxon>Pentapetalae</taxon>
        <taxon>rosids</taxon>
        <taxon>malvids</taxon>
        <taxon>Brassicales</taxon>
        <taxon>Brassicaceae</taxon>
        <taxon>Brassiceae</taxon>
        <taxon>Brassica</taxon>
    </lineage>
</organism>
<protein>
    <submittedName>
        <fullName evidence="1">Uncharacterized protein</fullName>
    </submittedName>
</protein>
<name>A0A8X7VQE2_BRACI</name>
<comment type="caution">
    <text evidence="1">The sequence shown here is derived from an EMBL/GenBank/DDBJ whole genome shotgun (WGS) entry which is preliminary data.</text>
</comment>